<protein>
    <submittedName>
        <fullName evidence="8">Zinc/manganese transport system substrate-binding protein</fullName>
    </submittedName>
</protein>
<evidence type="ECO:0000256" key="6">
    <source>
        <dbReference type="RuleBase" id="RU003512"/>
    </source>
</evidence>
<dbReference type="Gene3D" id="3.40.50.1980">
    <property type="entry name" value="Nitrogenase molybdenum iron protein domain"/>
    <property type="match status" value="2"/>
</dbReference>
<comment type="similarity">
    <text evidence="2 6">Belongs to the bacterial solute-binding protein 9 family.</text>
</comment>
<dbReference type="Pfam" id="PF01297">
    <property type="entry name" value="ZnuA"/>
    <property type="match status" value="1"/>
</dbReference>
<evidence type="ECO:0000256" key="5">
    <source>
        <dbReference type="ARBA" id="ARBA00022729"/>
    </source>
</evidence>
<dbReference type="InterPro" id="IPR006128">
    <property type="entry name" value="Lipoprotein_PsaA-like"/>
</dbReference>
<dbReference type="PRINTS" id="PR00690">
    <property type="entry name" value="ADHESNFAMILY"/>
</dbReference>
<dbReference type="Proteomes" id="UP000184485">
    <property type="component" value="Unassembled WGS sequence"/>
</dbReference>
<dbReference type="GO" id="GO:0046872">
    <property type="term" value="F:metal ion binding"/>
    <property type="evidence" value="ECO:0007669"/>
    <property type="project" value="UniProtKB-KW"/>
</dbReference>
<dbReference type="InterPro" id="IPR006129">
    <property type="entry name" value="AdhesinB"/>
</dbReference>
<dbReference type="InterPro" id="IPR050492">
    <property type="entry name" value="Bact_metal-bind_prot9"/>
</dbReference>
<dbReference type="PRINTS" id="PR00691">
    <property type="entry name" value="ADHESINB"/>
</dbReference>
<dbReference type="GO" id="GO:0030313">
    <property type="term" value="C:cell envelope"/>
    <property type="evidence" value="ECO:0007669"/>
    <property type="project" value="UniProtKB-SubCell"/>
</dbReference>
<evidence type="ECO:0000256" key="1">
    <source>
        <dbReference type="ARBA" id="ARBA00004196"/>
    </source>
</evidence>
<dbReference type="STRING" id="1122133.SAMN02745157_1705"/>
<evidence type="ECO:0000256" key="2">
    <source>
        <dbReference type="ARBA" id="ARBA00011028"/>
    </source>
</evidence>
<proteinExistence type="inferred from homology"/>
<dbReference type="GO" id="GO:0007155">
    <property type="term" value="P:cell adhesion"/>
    <property type="evidence" value="ECO:0007669"/>
    <property type="project" value="InterPro"/>
</dbReference>
<evidence type="ECO:0000313" key="8">
    <source>
        <dbReference type="EMBL" id="SHF12686.1"/>
    </source>
</evidence>
<dbReference type="AlphaFoldDB" id="A0A1M4Z519"/>
<keyword evidence="4" id="KW-0479">Metal-binding</keyword>
<keyword evidence="9" id="KW-1185">Reference proteome</keyword>
<dbReference type="PANTHER" id="PTHR42953">
    <property type="entry name" value="HIGH-AFFINITY ZINC UPTAKE SYSTEM PROTEIN ZNUA-RELATED"/>
    <property type="match status" value="1"/>
</dbReference>
<dbReference type="RefSeq" id="WP_073052230.1">
    <property type="nucleotide sequence ID" value="NZ_FQUP01000001.1"/>
</dbReference>
<dbReference type="InterPro" id="IPR006127">
    <property type="entry name" value="ZnuA-like"/>
</dbReference>
<reference evidence="8 9" key="1">
    <citation type="submission" date="2016-11" db="EMBL/GenBank/DDBJ databases">
        <authorList>
            <person name="Jaros S."/>
            <person name="Januszkiewicz K."/>
            <person name="Wedrychowicz H."/>
        </authorList>
    </citation>
    <scope>NUCLEOTIDE SEQUENCE [LARGE SCALE GENOMIC DNA]</scope>
    <source>
        <strain evidence="8 9">DSM 19436</strain>
    </source>
</reference>
<keyword evidence="3 6" id="KW-0813">Transport</keyword>
<feature type="signal peptide" evidence="7">
    <location>
        <begin position="1"/>
        <end position="22"/>
    </location>
</feature>
<sequence length="307" mass="32635">MRITKVLLAAALAAGLSSSAFAADKLKVLASFSVLGDLAAEVGGDHVDVTTLVGPNGDAHTFEPSPQNAKALGEAAVLVENGLGLEHWMQRLVAASSFKGETVIASKGVTPRLWQGDADEAEELEKNTDGKAIDPHAWQDPRNGILYVNNIVAGFSAADPPHASDYRRNGDALNEQLTTIHDRLAAEFGKLPEARRRIVTSHDAFGYFGAAYDIQFIAPEGLSTEADVSAADVAKIIRQVKNENIQAIFVENITDPRLISQIARESGVKVGGELFSDALSPVDGPAPTYVKMFLNNESQLLTAMSGS</sequence>
<accession>A0A1M4Z519</accession>
<organism evidence="8 9">
    <name type="scientific">Kaistia soli DSM 19436</name>
    <dbReference type="NCBI Taxonomy" id="1122133"/>
    <lineage>
        <taxon>Bacteria</taxon>
        <taxon>Pseudomonadati</taxon>
        <taxon>Pseudomonadota</taxon>
        <taxon>Alphaproteobacteria</taxon>
        <taxon>Hyphomicrobiales</taxon>
        <taxon>Kaistiaceae</taxon>
        <taxon>Kaistia</taxon>
    </lineage>
</organism>
<evidence type="ECO:0000256" key="4">
    <source>
        <dbReference type="ARBA" id="ARBA00022723"/>
    </source>
</evidence>
<gene>
    <name evidence="8" type="ORF">SAMN02745157_1705</name>
</gene>
<feature type="chain" id="PRO_5012544721" evidence="7">
    <location>
        <begin position="23"/>
        <end position="307"/>
    </location>
</feature>
<evidence type="ECO:0000313" key="9">
    <source>
        <dbReference type="Proteomes" id="UP000184485"/>
    </source>
</evidence>
<name>A0A1M4Z519_9HYPH</name>
<evidence type="ECO:0000256" key="3">
    <source>
        <dbReference type="ARBA" id="ARBA00022448"/>
    </source>
</evidence>
<dbReference type="EMBL" id="FQUP01000001">
    <property type="protein sequence ID" value="SHF12686.1"/>
    <property type="molecule type" value="Genomic_DNA"/>
</dbReference>
<keyword evidence="5 7" id="KW-0732">Signal</keyword>
<comment type="subcellular location">
    <subcellularLocation>
        <location evidence="1">Cell envelope</location>
    </subcellularLocation>
</comment>
<dbReference type="OrthoDB" id="9793396at2"/>
<dbReference type="GO" id="GO:0030001">
    <property type="term" value="P:metal ion transport"/>
    <property type="evidence" value="ECO:0007669"/>
    <property type="project" value="InterPro"/>
</dbReference>
<dbReference type="SUPFAM" id="SSF53807">
    <property type="entry name" value="Helical backbone' metal receptor"/>
    <property type="match status" value="1"/>
</dbReference>
<dbReference type="PANTHER" id="PTHR42953:SF1">
    <property type="entry name" value="METAL-BINDING PROTEIN HI_0362-RELATED"/>
    <property type="match status" value="1"/>
</dbReference>
<evidence type="ECO:0000256" key="7">
    <source>
        <dbReference type="SAM" id="SignalP"/>
    </source>
</evidence>